<name>A0A0F9TX13_9ZZZZ</name>
<reference evidence="2" key="1">
    <citation type="journal article" date="2015" name="Nature">
        <title>Complex archaea that bridge the gap between prokaryotes and eukaryotes.</title>
        <authorList>
            <person name="Spang A."/>
            <person name="Saw J.H."/>
            <person name="Jorgensen S.L."/>
            <person name="Zaremba-Niedzwiedzka K."/>
            <person name="Martijn J."/>
            <person name="Lind A.E."/>
            <person name="van Eijk R."/>
            <person name="Schleper C."/>
            <person name="Guy L."/>
            <person name="Ettema T.J."/>
        </authorList>
    </citation>
    <scope>NUCLEOTIDE SEQUENCE</scope>
</reference>
<evidence type="ECO:0000259" key="1">
    <source>
        <dbReference type="Pfam" id="PF04248"/>
    </source>
</evidence>
<evidence type="ECO:0000313" key="2">
    <source>
        <dbReference type="EMBL" id="KKN79492.1"/>
    </source>
</evidence>
<comment type="caution">
    <text evidence="2">The sequence shown here is derived from an EMBL/GenBank/DDBJ whole genome shotgun (WGS) entry which is preliminary data.</text>
</comment>
<feature type="domain" description="DUF427" evidence="1">
    <location>
        <begin position="22"/>
        <end position="113"/>
    </location>
</feature>
<protein>
    <recommendedName>
        <fullName evidence="1">DUF427 domain-containing protein</fullName>
    </recommendedName>
</protein>
<dbReference type="Gene3D" id="2.170.150.40">
    <property type="entry name" value="Domain of unknown function (DUF427)"/>
    <property type="match status" value="1"/>
</dbReference>
<dbReference type="AlphaFoldDB" id="A0A0F9TX13"/>
<dbReference type="PANTHER" id="PTHR34310">
    <property type="entry name" value="DUF427 DOMAIN PROTEIN (AFU_ORTHOLOGUE AFUA_3G02220)"/>
    <property type="match status" value="1"/>
</dbReference>
<organism evidence="2">
    <name type="scientific">marine sediment metagenome</name>
    <dbReference type="NCBI Taxonomy" id="412755"/>
    <lineage>
        <taxon>unclassified sequences</taxon>
        <taxon>metagenomes</taxon>
        <taxon>ecological metagenomes</taxon>
    </lineage>
</organism>
<accession>A0A0F9TX13</accession>
<dbReference type="Pfam" id="PF04248">
    <property type="entry name" value="NTP_transf_9"/>
    <property type="match status" value="1"/>
</dbReference>
<dbReference type="EMBL" id="LAZR01000246">
    <property type="protein sequence ID" value="KKN79492.1"/>
    <property type="molecule type" value="Genomic_DNA"/>
</dbReference>
<sequence length="121" mass="13303">MTADLAERTRERISIEPATGPVTVTFHGAVIASADNALVLKETGYDPVHYIPRDRVEMAFLHPTDRSTTCPFKGEARYWSISAEGTAADNAVWAYDNPHDGVREIAGHLAFDKRFVTIDAA</sequence>
<dbReference type="InterPro" id="IPR007361">
    <property type="entry name" value="DUF427"/>
</dbReference>
<proteinExistence type="predicted"/>
<dbReference type="InterPro" id="IPR038694">
    <property type="entry name" value="DUF427_sf"/>
</dbReference>
<gene>
    <name evidence="2" type="ORF">LCGC14_0339510</name>
</gene>
<dbReference type="PANTHER" id="PTHR34310:SF9">
    <property type="entry name" value="BLR5716 PROTEIN"/>
    <property type="match status" value="1"/>
</dbReference>